<feature type="compositionally biased region" description="Basic and acidic residues" evidence="1">
    <location>
        <begin position="1"/>
        <end position="15"/>
    </location>
</feature>
<proteinExistence type="predicted"/>
<evidence type="ECO:0000313" key="3">
    <source>
        <dbReference type="Proteomes" id="UP000324222"/>
    </source>
</evidence>
<feature type="region of interest" description="Disordered" evidence="1">
    <location>
        <begin position="57"/>
        <end position="109"/>
    </location>
</feature>
<comment type="caution">
    <text evidence="2">The sequence shown here is derived from an EMBL/GenBank/DDBJ whole genome shotgun (WGS) entry which is preliminary data.</text>
</comment>
<dbReference type="Proteomes" id="UP000324222">
    <property type="component" value="Unassembled WGS sequence"/>
</dbReference>
<reference evidence="2 3" key="1">
    <citation type="submission" date="2019-05" db="EMBL/GenBank/DDBJ databases">
        <title>Another draft genome of Portunus trituberculatus and its Hox gene families provides insights of decapod evolution.</title>
        <authorList>
            <person name="Jeong J.-H."/>
            <person name="Song I."/>
            <person name="Kim S."/>
            <person name="Choi T."/>
            <person name="Kim D."/>
            <person name="Ryu S."/>
            <person name="Kim W."/>
        </authorList>
    </citation>
    <scope>NUCLEOTIDE SEQUENCE [LARGE SCALE GENOMIC DNA]</scope>
    <source>
        <tissue evidence="2">Muscle</tissue>
    </source>
</reference>
<feature type="region of interest" description="Disordered" evidence="1">
    <location>
        <begin position="1"/>
        <end position="27"/>
    </location>
</feature>
<organism evidence="2 3">
    <name type="scientific">Portunus trituberculatus</name>
    <name type="common">Swimming crab</name>
    <name type="synonym">Neptunus trituberculatus</name>
    <dbReference type="NCBI Taxonomy" id="210409"/>
    <lineage>
        <taxon>Eukaryota</taxon>
        <taxon>Metazoa</taxon>
        <taxon>Ecdysozoa</taxon>
        <taxon>Arthropoda</taxon>
        <taxon>Crustacea</taxon>
        <taxon>Multicrustacea</taxon>
        <taxon>Malacostraca</taxon>
        <taxon>Eumalacostraca</taxon>
        <taxon>Eucarida</taxon>
        <taxon>Decapoda</taxon>
        <taxon>Pleocyemata</taxon>
        <taxon>Brachyura</taxon>
        <taxon>Eubrachyura</taxon>
        <taxon>Portunoidea</taxon>
        <taxon>Portunidae</taxon>
        <taxon>Portuninae</taxon>
        <taxon>Portunus</taxon>
    </lineage>
</organism>
<feature type="compositionally biased region" description="Low complexity" evidence="1">
    <location>
        <begin position="99"/>
        <end position="109"/>
    </location>
</feature>
<name>A0A5B7GPJ0_PORTR</name>
<gene>
    <name evidence="2" type="ORF">E2C01_052951</name>
</gene>
<accession>A0A5B7GPJ0</accession>
<protein>
    <submittedName>
        <fullName evidence="2">Uncharacterized protein</fullName>
    </submittedName>
</protein>
<evidence type="ECO:0000256" key="1">
    <source>
        <dbReference type="SAM" id="MobiDB-lite"/>
    </source>
</evidence>
<dbReference type="EMBL" id="VSRR010016117">
    <property type="protein sequence ID" value="MPC58938.1"/>
    <property type="molecule type" value="Genomic_DNA"/>
</dbReference>
<keyword evidence="3" id="KW-1185">Reference proteome</keyword>
<sequence>MERNRKRYPAHETPSRPHRRRAGSWRVAKEAQQEEYYRASDLDALRLLRIFLGGRRHQGGDLGEWGKQGEVSPHDPAASEVKPLTNSSLLSPPPSYHVSATTSSSAAFS</sequence>
<evidence type="ECO:0000313" key="2">
    <source>
        <dbReference type="EMBL" id="MPC58938.1"/>
    </source>
</evidence>
<dbReference type="AlphaFoldDB" id="A0A5B7GPJ0"/>